<dbReference type="Proteomes" id="UP000234420">
    <property type="component" value="Unassembled WGS sequence"/>
</dbReference>
<dbReference type="Pfam" id="PF26610">
    <property type="entry name" value="YbbD_head"/>
    <property type="match status" value="1"/>
</dbReference>
<feature type="domain" description="YbbD head" evidence="1">
    <location>
        <begin position="14"/>
        <end position="63"/>
    </location>
</feature>
<evidence type="ECO:0000313" key="2">
    <source>
        <dbReference type="EMBL" id="PLC57031.1"/>
    </source>
</evidence>
<proteinExistence type="predicted"/>
<accession>A0A2N4UPT9</accession>
<comment type="caution">
    <text evidence="2">The sequence shown here is derived from an EMBL/GenBank/DDBJ whole genome shotgun (WGS) entry which is preliminary data.</text>
</comment>
<evidence type="ECO:0000313" key="3">
    <source>
        <dbReference type="Proteomes" id="UP000234420"/>
    </source>
</evidence>
<organism evidence="2 3">
    <name type="scientific">Photobacterium carnosum</name>
    <dbReference type="NCBI Taxonomy" id="2023717"/>
    <lineage>
        <taxon>Bacteria</taxon>
        <taxon>Pseudomonadati</taxon>
        <taxon>Pseudomonadota</taxon>
        <taxon>Gammaproteobacteria</taxon>
        <taxon>Vibrionales</taxon>
        <taxon>Vibrionaceae</taxon>
        <taxon>Photobacterium</taxon>
    </lineage>
</organism>
<keyword evidence="3" id="KW-1185">Reference proteome</keyword>
<dbReference type="AlphaFoldDB" id="A0A2N4UPT9"/>
<dbReference type="RefSeq" id="WP_082960742.1">
    <property type="nucleotide sequence ID" value="NZ_JABJXE010000011.1"/>
</dbReference>
<protein>
    <recommendedName>
        <fullName evidence="1">YbbD head domain-containing protein</fullName>
    </recommendedName>
</protein>
<name>A0A2N4UPT9_9GAMM</name>
<dbReference type="EMBL" id="NPIB01000021">
    <property type="protein sequence ID" value="PLC57031.1"/>
    <property type="molecule type" value="Genomic_DNA"/>
</dbReference>
<evidence type="ECO:0000259" key="1">
    <source>
        <dbReference type="Pfam" id="PF26610"/>
    </source>
</evidence>
<dbReference type="InterPro" id="IPR058827">
    <property type="entry name" value="YbbD_head"/>
</dbReference>
<gene>
    <name evidence="2" type="ORF">CIK00_15565</name>
</gene>
<sequence length="116" mass="13417">MYKFIKPQHIGCSEAVTNKYVTYAQAKEDKLFERGWLPNILPESTTNIVVTNDLDSNRSMGEFIIEVSALPEFLEKVKLTGLSNQYRFVEGSNAWVFIVNDDGFVTYELNEDKRYH</sequence>
<reference evidence="2 3" key="1">
    <citation type="journal article" date="2018" name="Syst. Appl. Microbiol.">
        <title>Photobacterium carnosum sp. nov., isolated from spoiled modified atmosphere packaged poultry meat.</title>
        <authorList>
            <person name="Hilgarth M."/>
            <person name="Fuertes S."/>
            <person name="Ehrmann M."/>
            <person name="Vogel R.F."/>
        </authorList>
    </citation>
    <scope>NUCLEOTIDE SEQUENCE [LARGE SCALE GENOMIC DNA]</scope>
    <source>
        <strain evidence="2 3">TMW 2.2021</strain>
    </source>
</reference>